<dbReference type="AlphaFoldDB" id="A0A3A9J5F4"/>
<reference evidence="1 4" key="1">
    <citation type="submission" date="2018-09" db="EMBL/GenBank/DDBJ databases">
        <title>Roseomonas sp. nov., isolated from feces of Tibetan antelopes in the Qinghai-Tibet plateau, China.</title>
        <authorList>
            <person name="Tian Z."/>
        </authorList>
    </citation>
    <scope>NUCLEOTIDE SEQUENCE [LARGE SCALE GENOMIC DNA]</scope>
    <source>
        <strain evidence="2 3">Z23</strain>
        <strain evidence="1 4">Z24</strain>
    </source>
</reference>
<name>A0A3A9J5F4_9PROT</name>
<evidence type="ECO:0000313" key="1">
    <source>
        <dbReference type="EMBL" id="RKK01682.1"/>
    </source>
</evidence>
<comment type="caution">
    <text evidence="1">The sequence shown here is derived from an EMBL/GenBank/DDBJ whole genome shotgun (WGS) entry which is preliminary data.</text>
</comment>
<dbReference type="SUPFAM" id="SSF46689">
    <property type="entry name" value="Homeodomain-like"/>
    <property type="match status" value="1"/>
</dbReference>
<evidence type="ECO:0000313" key="2">
    <source>
        <dbReference type="EMBL" id="RMI15130.1"/>
    </source>
</evidence>
<keyword evidence="3" id="KW-1185">Reference proteome</keyword>
<organism evidence="1 4">
    <name type="scientific">Teichococcus wenyumeiae</name>
    <dbReference type="NCBI Taxonomy" id="2478470"/>
    <lineage>
        <taxon>Bacteria</taxon>
        <taxon>Pseudomonadati</taxon>
        <taxon>Pseudomonadota</taxon>
        <taxon>Alphaproteobacteria</taxon>
        <taxon>Acetobacterales</taxon>
        <taxon>Roseomonadaceae</taxon>
        <taxon>Roseomonas</taxon>
    </lineage>
</organism>
<dbReference type="Proteomes" id="UP000274097">
    <property type="component" value="Unassembled WGS sequence"/>
</dbReference>
<proteinExistence type="predicted"/>
<dbReference type="Proteomes" id="UP000278036">
    <property type="component" value="Unassembled WGS sequence"/>
</dbReference>
<evidence type="ECO:0000313" key="4">
    <source>
        <dbReference type="Proteomes" id="UP000278036"/>
    </source>
</evidence>
<sequence>MSVSSAIRWRALSREAGSVAPGPLGGDRWSSRIEDHAALILALVERKSDIALTEIQAELARAGVAAGITTIWRFFQRRQITRKKRRRMPRNRTVRTS</sequence>
<gene>
    <name evidence="1" type="ORF">D6Z83_23745</name>
    <name evidence="2" type="ORF">EBE87_27085</name>
</gene>
<accession>A0A3A9J5F4</accession>
<evidence type="ECO:0008006" key="5">
    <source>
        <dbReference type="Google" id="ProtNLM"/>
    </source>
</evidence>
<evidence type="ECO:0000313" key="3">
    <source>
        <dbReference type="Proteomes" id="UP000274097"/>
    </source>
</evidence>
<dbReference type="InterPro" id="IPR009057">
    <property type="entry name" value="Homeodomain-like_sf"/>
</dbReference>
<protein>
    <recommendedName>
        <fullName evidence="5">Transposase</fullName>
    </recommendedName>
</protein>
<dbReference type="EMBL" id="RFLX01000080">
    <property type="protein sequence ID" value="RMI15130.1"/>
    <property type="molecule type" value="Genomic_DNA"/>
</dbReference>
<dbReference type="InParanoid" id="A0A3A9J5F4"/>
<dbReference type="EMBL" id="RAQU01000232">
    <property type="protein sequence ID" value="RKK01682.1"/>
    <property type="molecule type" value="Genomic_DNA"/>
</dbReference>